<keyword evidence="2" id="KW-0812">Transmembrane</keyword>
<organism evidence="4 5">
    <name type="scientific">Antarcticibacterium flavum</name>
    <dbReference type="NCBI Taxonomy" id="2058175"/>
    <lineage>
        <taxon>Bacteria</taxon>
        <taxon>Pseudomonadati</taxon>
        <taxon>Bacteroidota</taxon>
        <taxon>Flavobacteriia</taxon>
        <taxon>Flavobacteriales</taxon>
        <taxon>Flavobacteriaceae</taxon>
        <taxon>Antarcticibacterium</taxon>
    </lineage>
</organism>
<dbReference type="AlphaFoldDB" id="A0A5B7X131"/>
<evidence type="ECO:0000256" key="1">
    <source>
        <dbReference type="SAM" id="MobiDB-lite"/>
    </source>
</evidence>
<feature type="region of interest" description="Disordered" evidence="1">
    <location>
        <begin position="115"/>
        <end position="148"/>
    </location>
</feature>
<keyword evidence="2" id="KW-1133">Transmembrane helix</keyword>
<dbReference type="Pfam" id="PF13239">
    <property type="entry name" value="2TM"/>
    <property type="match status" value="1"/>
</dbReference>
<dbReference type="RefSeq" id="WP_139065553.1">
    <property type="nucleotide sequence ID" value="NZ_CP040812.1"/>
</dbReference>
<dbReference type="KEGG" id="afla:FHG64_05875"/>
<dbReference type="OrthoDB" id="1443721at2"/>
<evidence type="ECO:0000256" key="2">
    <source>
        <dbReference type="SAM" id="Phobius"/>
    </source>
</evidence>
<feature type="domain" description="2TM" evidence="3">
    <location>
        <begin position="21"/>
        <end position="105"/>
    </location>
</feature>
<dbReference type="Proteomes" id="UP000309016">
    <property type="component" value="Chromosome"/>
</dbReference>
<dbReference type="InterPro" id="IPR025698">
    <property type="entry name" value="2TM_dom"/>
</dbReference>
<evidence type="ECO:0000313" key="5">
    <source>
        <dbReference type="Proteomes" id="UP000309016"/>
    </source>
</evidence>
<sequence>MFSKKKNPSKLDSEQRELYENARRRTLQKKRLFQHFVVFLVGAVLLIVVNVVIGYKEEFTPLGYNWFVWAILIWTFFFLIHLINVFVTSSFMGKEWEQKQMENLVRKQRERIEELDRKVKKDHPAPTKNPDPAPAREEPPSPGIPTIH</sequence>
<dbReference type="EMBL" id="CP040812">
    <property type="protein sequence ID" value="QCY68970.1"/>
    <property type="molecule type" value="Genomic_DNA"/>
</dbReference>
<proteinExistence type="predicted"/>
<feature type="compositionally biased region" description="Basic and acidic residues" evidence="1">
    <location>
        <begin position="115"/>
        <end position="125"/>
    </location>
</feature>
<reference evidence="4 5" key="1">
    <citation type="submission" date="2019-06" db="EMBL/GenBank/DDBJ databases">
        <title>Complete genome sequence of Antarcticibacterium flavum KCTC 52984T from an Antarctic marine sediment.</title>
        <authorList>
            <person name="Lee Y.M."/>
            <person name="Shin S.C."/>
        </authorList>
    </citation>
    <scope>NUCLEOTIDE SEQUENCE [LARGE SCALE GENOMIC DNA]</scope>
    <source>
        <strain evidence="4 5">KCTC 52984</strain>
    </source>
</reference>
<evidence type="ECO:0000259" key="3">
    <source>
        <dbReference type="Pfam" id="PF13239"/>
    </source>
</evidence>
<feature type="transmembrane region" description="Helical" evidence="2">
    <location>
        <begin position="67"/>
        <end position="91"/>
    </location>
</feature>
<keyword evidence="2" id="KW-0472">Membrane</keyword>
<gene>
    <name evidence="4" type="ORF">FHG64_05875</name>
</gene>
<evidence type="ECO:0000313" key="4">
    <source>
        <dbReference type="EMBL" id="QCY68970.1"/>
    </source>
</evidence>
<name>A0A5B7X131_9FLAO</name>
<feature type="transmembrane region" description="Helical" evidence="2">
    <location>
        <begin position="32"/>
        <end position="55"/>
    </location>
</feature>
<accession>A0A5B7X131</accession>
<protein>
    <submittedName>
        <fullName evidence="4">2TM domain-containing protein</fullName>
    </submittedName>
</protein>
<keyword evidence="5" id="KW-1185">Reference proteome</keyword>